<evidence type="ECO:0000313" key="5">
    <source>
        <dbReference type="EMBL" id="AMX17704.1"/>
    </source>
</evidence>
<keyword evidence="2" id="KW-0808">Transferase</keyword>
<name>A0AB33B9U2_ACIPI</name>
<proteinExistence type="predicted"/>
<dbReference type="InterPro" id="IPR001296">
    <property type="entry name" value="Glyco_trans_1"/>
</dbReference>
<accession>A0AB33B9U2</accession>
<protein>
    <submittedName>
        <fullName evidence="5">Glycogen synthase</fullName>
    </submittedName>
</protein>
<dbReference type="Pfam" id="PF13439">
    <property type="entry name" value="Glyco_transf_4"/>
    <property type="match status" value="1"/>
</dbReference>
<reference evidence="5 6" key="1">
    <citation type="submission" date="2016-04" db="EMBL/GenBank/DDBJ databases">
        <title>Complete genome sequencing of OXA-72 bearing Acinetobacter pittii strain IEC338SC.</title>
        <authorList>
            <person name="Brasiliense D.M."/>
            <person name="Lima K.V."/>
            <person name="Souza C.O."/>
            <person name="Dutra L.G."/>
            <person name="Mamizuka E.M."/>
            <person name="Perez-Chaparro P.J."/>
            <person name="McCulloch J.A."/>
        </authorList>
    </citation>
    <scope>NUCLEOTIDE SEQUENCE [LARGE SCALE GENOMIC DNA]</scope>
    <source>
        <strain evidence="5 6">IEC338SC</strain>
    </source>
</reference>
<dbReference type="Proteomes" id="UP000076152">
    <property type="component" value="Chromosome"/>
</dbReference>
<organism evidence="5 6">
    <name type="scientific">Acinetobacter pittii</name>
    <name type="common">Acinetobacter genomosp. 3</name>
    <dbReference type="NCBI Taxonomy" id="48296"/>
    <lineage>
        <taxon>Bacteria</taxon>
        <taxon>Pseudomonadati</taxon>
        <taxon>Pseudomonadota</taxon>
        <taxon>Gammaproteobacteria</taxon>
        <taxon>Moraxellales</taxon>
        <taxon>Moraxellaceae</taxon>
        <taxon>Acinetobacter</taxon>
        <taxon>Acinetobacter calcoaceticus/baumannii complex</taxon>
    </lineage>
</organism>
<dbReference type="PANTHER" id="PTHR12526:SF629">
    <property type="entry name" value="TEICHURONIC ACID BIOSYNTHESIS GLYCOSYLTRANSFERASE TUAH-RELATED"/>
    <property type="match status" value="1"/>
</dbReference>
<dbReference type="CDD" id="cd03801">
    <property type="entry name" value="GT4_PimA-like"/>
    <property type="match status" value="1"/>
</dbReference>
<dbReference type="Gene3D" id="3.40.50.2000">
    <property type="entry name" value="Glycogen Phosphorylase B"/>
    <property type="match status" value="2"/>
</dbReference>
<evidence type="ECO:0000259" key="3">
    <source>
        <dbReference type="Pfam" id="PF00534"/>
    </source>
</evidence>
<evidence type="ECO:0000256" key="1">
    <source>
        <dbReference type="ARBA" id="ARBA00022676"/>
    </source>
</evidence>
<feature type="domain" description="Glycosyltransferase subfamily 4-like N-terminal" evidence="4">
    <location>
        <begin position="16"/>
        <end position="182"/>
    </location>
</feature>
<feature type="domain" description="Glycosyl transferase family 1" evidence="3">
    <location>
        <begin position="193"/>
        <end position="352"/>
    </location>
</feature>
<evidence type="ECO:0000256" key="2">
    <source>
        <dbReference type="ARBA" id="ARBA00022679"/>
    </source>
</evidence>
<dbReference type="EMBL" id="CP015145">
    <property type="protein sequence ID" value="AMX17704.1"/>
    <property type="molecule type" value="Genomic_DNA"/>
</dbReference>
<evidence type="ECO:0000259" key="4">
    <source>
        <dbReference type="Pfam" id="PF13439"/>
    </source>
</evidence>
<evidence type="ECO:0000313" key="6">
    <source>
        <dbReference type="Proteomes" id="UP000076152"/>
    </source>
</evidence>
<dbReference type="GO" id="GO:1901135">
    <property type="term" value="P:carbohydrate derivative metabolic process"/>
    <property type="evidence" value="ECO:0007669"/>
    <property type="project" value="UniProtKB-ARBA"/>
</dbReference>
<dbReference type="PANTHER" id="PTHR12526">
    <property type="entry name" value="GLYCOSYLTRANSFERASE"/>
    <property type="match status" value="1"/>
</dbReference>
<dbReference type="SUPFAM" id="SSF53756">
    <property type="entry name" value="UDP-Glycosyltransferase/glycogen phosphorylase"/>
    <property type="match status" value="1"/>
</dbReference>
<gene>
    <name evidence="5" type="ORF">IEC338SC_0525</name>
</gene>
<dbReference type="AlphaFoldDB" id="A0AB33B9U2"/>
<dbReference type="InterPro" id="IPR028098">
    <property type="entry name" value="Glyco_trans_4-like_N"/>
</dbReference>
<dbReference type="GO" id="GO:0016757">
    <property type="term" value="F:glycosyltransferase activity"/>
    <property type="evidence" value="ECO:0007669"/>
    <property type="project" value="UniProtKB-KW"/>
</dbReference>
<dbReference type="RefSeq" id="WP_063097868.1">
    <property type="nucleotide sequence ID" value="NZ_CP015145.1"/>
</dbReference>
<sequence>MAEIIILSGHSNFNTGGVGTHLRVLNDELINQKIDHKVSLGKHKVFSLYSLIAKKMLPRSAYFHFNVQVSGLKNSLKNYVKDNTKVVDCHDFSAVVAAVKLKEENNYKYKIIYTVHAPFYEQYGLMKNEYPQQELIKLKKAELDYLKKCDGFVCVDDKQKEIIEKKLGCTINNIVLPNAVDVGFLETIKKNSNAEKYIIISRHLYKKCGVHVGIEAFSKAEINKDIKLVIVGMGDEYENLLNLTKKLGVENRVVFKGRLVYEESINYTANALISLIPSIPLGDYVEATSLSMLEGMALGVPVIASNIGGLKQVLENSDAGILVEPNDSEALAKQIEILVENSDLRNHLSHQSKILVNNNYSSGVWLKKRLEFYKR</sequence>
<keyword evidence="1" id="KW-0328">Glycosyltransferase</keyword>
<dbReference type="Pfam" id="PF00534">
    <property type="entry name" value="Glycos_transf_1"/>
    <property type="match status" value="1"/>
</dbReference>